<dbReference type="GO" id="GO:0016301">
    <property type="term" value="F:kinase activity"/>
    <property type="evidence" value="ECO:0007669"/>
    <property type="project" value="UniProtKB-KW"/>
</dbReference>
<sequence>MIYLAESGSTKCDAVFLTNEGEEIKRIRTIGFNPYFHDEQFVAKEIIKVPEIAELGSQVDQVYFYGAGCSTPELNEIIARGLKAGFPSAEIQVDHDLRASAYATWNGLPQITCILGTGSNVVYYDGQRLQPGRSGYGFIIGDEGSASYIGKRLVRAYLYRQMSDALCREFEETFGVNEVSIREKVYAPQGANVFLGSFAPFAHKHLQHPFFYQLVFNGFREFIETQVLPFSQSQKVPISFVGSIAYHFSPVLKDVLDFFDLQEGKIIRRPVDGLIDYYRRYKMNLHKIDHGNH</sequence>
<dbReference type="InterPro" id="IPR052519">
    <property type="entry name" value="Euk-type_GlcNAc_Kinase"/>
</dbReference>
<proteinExistence type="predicted"/>
<evidence type="ECO:0000313" key="1">
    <source>
        <dbReference type="EMBL" id="QNR25623.1"/>
    </source>
</evidence>
<evidence type="ECO:0000313" key="2">
    <source>
        <dbReference type="Proteomes" id="UP000516305"/>
    </source>
</evidence>
<accession>A0A7H0VIS5</accession>
<dbReference type="PANTHER" id="PTHR43190">
    <property type="entry name" value="N-ACETYL-D-GLUCOSAMINE KINASE"/>
    <property type="match status" value="1"/>
</dbReference>
<dbReference type="RefSeq" id="WP_210760149.1">
    <property type="nucleotide sequence ID" value="NZ_CP060139.1"/>
</dbReference>
<reference evidence="1 2" key="1">
    <citation type="submission" date="2020-08" db="EMBL/GenBank/DDBJ databases">
        <title>Croceimicrobium hydrocarbonivorans gen. nov., sp. nov., a novel marine bacterium isolated from a bacterial consortium that degrades polyethylene terephthalate.</title>
        <authorList>
            <person name="Liu R."/>
        </authorList>
    </citation>
    <scope>NUCLEOTIDE SEQUENCE [LARGE SCALE GENOMIC DNA]</scope>
    <source>
        <strain evidence="1 2">A20-9</strain>
    </source>
</reference>
<dbReference type="AlphaFoldDB" id="A0A7H0VIS5"/>
<dbReference type="Gene3D" id="1.10.720.160">
    <property type="match status" value="1"/>
</dbReference>
<dbReference type="KEGG" id="chyd:H4K34_07210"/>
<gene>
    <name evidence="1" type="ORF">H4K34_07210</name>
</gene>
<dbReference type="SUPFAM" id="SSF53067">
    <property type="entry name" value="Actin-like ATPase domain"/>
    <property type="match status" value="2"/>
</dbReference>
<organism evidence="1 2">
    <name type="scientific">Croceimicrobium hydrocarbonivorans</name>
    <dbReference type="NCBI Taxonomy" id="2761580"/>
    <lineage>
        <taxon>Bacteria</taxon>
        <taxon>Pseudomonadati</taxon>
        <taxon>Bacteroidota</taxon>
        <taxon>Flavobacteriia</taxon>
        <taxon>Flavobacteriales</taxon>
        <taxon>Owenweeksiaceae</taxon>
        <taxon>Croceimicrobium</taxon>
    </lineage>
</organism>
<keyword evidence="1" id="KW-0808">Transferase</keyword>
<dbReference type="InterPro" id="IPR043129">
    <property type="entry name" value="ATPase_NBD"/>
</dbReference>
<dbReference type="CDD" id="cd24079">
    <property type="entry name" value="ASKHA_NBD_PG1100-like"/>
    <property type="match status" value="1"/>
</dbReference>
<dbReference type="Gene3D" id="3.30.420.40">
    <property type="match status" value="2"/>
</dbReference>
<keyword evidence="1" id="KW-0418">Kinase</keyword>
<protein>
    <submittedName>
        <fullName evidence="1">N-acetylglucosamine kinase</fullName>
    </submittedName>
</protein>
<dbReference type="EMBL" id="CP060139">
    <property type="protein sequence ID" value="QNR25623.1"/>
    <property type="molecule type" value="Genomic_DNA"/>
</dbReference>
<dbReference type="PANTHER" id="PTHR43190:SF3">
    <property type="entry name" value="N-ACETYL-D-GLUCOSAMINE KINASE"/>
    <property type="match status" value="1"/>
</dbReference>
<name>A0A7H0VIS5_9FLAO</name>
<dbReference type="Proteomes" id="UP000516305">
    <property type="component" value="Chromosome"/>
</dbReference>
<keyword evidence="2" id="KW-1185">Reference proteome</keyword>